<dbReference type="GO" id="GO:0005525">
    <property type="term" value="F:GTP binding"/>
    <property type="evidence" value="ECO:0007669"/>
    <property type="project" value="UniProtKB-KW"/>
</dbReference>
<dbReference type="GO" id="GO:1990533">
    <property type="term" value="C:Dom34-Hbs1 complex"/>
    <property type="evidence" value="ECO:0007669"/>
    <property type="project" value="UniProtKB-ARBA"/>
</dbReference>
<feature type="compositionally biased region" description="Low complexity" evidence="11">
    <location>
        <begin position="65"/>
        <end position="83"/>
    </location>
</feature>
<dbReference type="AlphaFoldDB" id="A0A2T0FES2"/>
<evidence type="ECO:0000256" key="4">
    <source>
        <dbReference type="ARBA" id="ARBA00022741"/>
    </source>
</evidence>
<name>A0A2T0FES2_9ASCO</name>
<evidence type="ECO:0000256" key="8">
    <source>
        <dbReference type="ARBA" id="ARBA00049117"/>
    </source>
</evidence>
<comment type="catalytic activity">
    <reaction evidence="8">
        <text>GTP + H2O = GDP + phosphate + H(+)</text>
        <dbReference type="Rhea" id="RHEA:19669"/>
        <dbReference type="ChEBI" id="CHEBI:15377"/>
        <dbReference type="ChEBI" id="CHEBI:15378"/>
        <dbReference type="ChEBI" id="CHEBI:37565"/>
        <dbReference type="ChEBI" id="CHEBI:43474"/>
        <dbReference type="ChEBI" id="CHEBI:58189"/>
    </reaction>
    <physiologicalReaction direction="left-to-right" evidence="8">
        <dbReference type="Rhea" id="RHEA:19670"/>
    </physiologicalReaction>
</comment>
<keyword evidence="4" id="KW-0547">Nucleotide-binding</keyword>
<feature type="region of interest" description="Disordered" evidence="11">
    <location>
        <begin position="56"/>
        <end position="195"/>
    </location>
</feature>
<dbReference type="STRING" id="45607.A0A2T0FES2"/>
<comment type="similarity">
    <text evidence="2">Belongs to the TRAFAC class translation factor GTPase superfamily. Classic translation factor GTPase family. EF-Tu/EF-1A subfamily.</text>
</comment>
<evidence type="ECO:0000313" key="14">
    <source>
        <dbReference type="Proteomes" id="UP000238350"/>
    </source>
</evidence>
<dbReference type="InterPro" id="IPR027417">
    <property type="entry name" value="P-loop_NTPase"/>
</dbReference>
<dbReference type="OrthoDB" id="342024at2759"/>
<dbReference type="InterPro" id="IPR054696">
    <property type="entry name" value="GTP-eEF1A_C"/>
</dbReference>
<evidence type="ECO:0000313" key="13">
    <source>
        <dbReference type="EMBL" id="PRT53459.1"/>
    </source>
</evidence>
<feature type="compositionally biased region" description="Basic and acidic residues" evidence="11">
    <location>
        <begin position="112"/>
        <end position="122"/>
    </location>
</feature>
<organism evidence="13 14">
    <name type="scientific">Wickerhamiella sorbophila</name>
    <dbReference type="NCBI Taxonomy" id="45607"/>
    <lineage>
        <taxon>Eukaryota</taxon>
        <taxon>Fungi</taxon>
        <taxon>Dikarya</taxon>
        <taxon>Ascomycota</taxon>
        <taxon>Saccharomycotina</taxon>
        <taxon>Dipodascomycetes</taxon>
        <taxon>Dipodascales</taxon>
        <taxon>Trichomonascaceae</taxon>
        <taxon>Wickerhamiella</taxon>
    </lineage>
</organism>
<dbReference type="GO" id="GO:0006412">
    <property type="term" value="P:translation"/>
    <property type="evidence" value="ECO:0007669"/>
    <property type="project" value="UniProtKB-KW"/>
</dbReference>
<keyword evidence="14" id="KW-1185">Reference proteome</keyword>
<dbReference type="SUPFAM" id="SSF52540">
    <property type="entry name" value="P-loop containing nucleoside triphosphate hydrolases"/>
    <property type="match status" value="1"/>
</dbReference>
<dbReference type="Proteomes" id="UP000238350">
    <property type="component" value="Unassembled WGS sequence"/>
</dbReference>
<evidence type="ECO:0000256" key="10">
    <source>
        <dbReference type="ARBA" id="ARBA00074866"/>
    </source>
</evidence>
<evidence type="ECO:0000256" key="7">
    <source>
        <dbReference type="ARBA" id="ARBA00023134"/>
    </source>
</evidence>
<dbReference type="Gene3D" id="3.40.50.300">
    <property type="entry name" value="P-loop containing nucleotide triphosphate hydrolases"/>
    <property type="match status" value="1"/>
</dbReference>
<evidence type="ECO:0000256" key="2">
    <source>
        <dbReference type="ARBA" id="ARBA00007249"/>
    </source>
</evidence>
<dbReference type="PRINTS" id="PR00315">
    <property type="entry name" value="ELONGATNFCT"/>
</dbReference>
<evidence type="ECO:0000256" key="11">
    <source>
        <dbReference type="SAM" id="MobiDB-lite"/>
    </source>
</evidence>
<dbReference type="GO" id="GO:0005737">
    <property type="term" value="C:cytoplasm"/>
    <property type="evidence" value="ECO:0007669"/>
    <property type="project" value="UniProtKB-SubCell"/>
</dbReference>
<dbReference type="Pfam" id="PF22594">
    <property type="entry name" value="GTP-eEF1A_C"/>
    <property type="match status" value="1"/>
</dbReference>
<keyword evidence="7" id="KW-0342">GTP-binding</keyword>
<dbReference type="Pfam" id="PF00009">
    <property type="entry name" value="GTP_EFTU"/>
    <property type="match status" value="1"/>
</dbReference>
<dbReference type="InterPro" id="IPR000795">
    <property type="entry name" value="T_Tr_GTP-bd_dom"/>
</dbReference>
<reference evidence="13 14" key="1">
    <citation type="submission" date="2017-04" db="EMBL/GenBank/DDBJ databases">
        <title>Genome sequencing of [Candida] sorbophila.</title>
        <authorList>
            <person name="Ahn J.O."/>
        </authorList>
    </citation>
    <scope>NUCLEOTIDE SEQUENCE [LARGE SCALE GENOMIC DNA]</scope>
    <source>
        <strain evidence="13 14">DS02</strain>
    </source>
</reference>
<dbReference type="InterPro" id="IPR031157">
    <property type="entry name" value="G_TR_CS"/>
</dbReference>
<evidence type="ECO:0000256" key="5">
    <source>
        <dbReference type="ARBA" id="ARBA00022801"/>
    </source>
</evidence>
<proteinExistence type="inferred from homology"/>
<comment type="subunit">
    <text evidence="9">Component of the Dom34-Hbs1 complex, also named Pelota-HBS1L complex, composed of dom34 and hbs1.</text>
</comment>
<dbReference type="SUPFAM" id="SSF50447">
    <property type="entry name" value="Translation proteins"/>
    <property type="match status" value="1"/>
</dbReference>
<comment type="subcellular location">
    <subcellularLocation>
        <location evidence="1">Cytoplasm</location>
    </subcellularLocation>
</comment>
<keyword evidence="6" id="KW-0648">Protein biosynthesis</keyword>
<dbReference type="InterPro" id="IPR050100">
    <property type="entry name" value="TRAFAC_GTPase_members"/>
</dbReference>
<dbReference type="PANTHER" id="PTHR23115">
    <property type="entry name" value="TRANSLATION FACTOR"/>
    <property type="match status" value="1"/>
</dbReference>
<dbReference type="CDD" id="cd01883">
    <property type="entry name" value="EF1_alpha"/>
    <property type="match status" value="1"/>
</dbReference>
<evidence type="ECO:0000256" key="6">
    <source>
        <dbReference type="ARBA" id="ARBA00022917"/>
    </source>
</evidence>
<dbReference type="PROSITE" id="PS00301">
    <property type="entry name" value="G_TR_1"/>
    <property type="match status" value="1"/>
</dbReference>
<dbReference type="SUPFAM" id="SSF50465">
    <property type="entry name" value="EF-Tu/eEF-1alpha/eIF2-gamma C-terminal domain"/>
    <property type="match status" value="1"/>
</dbReference>
<dbReference type="EMBL" id="NDIQ01000001">
    <property type="protein sequence ID" value="PRT53459.1"/>
    <property type="molecule type" value="Genomic_DNA"/>
</dbReference>
<gene>
    <name evidence="13" type="ORF">B9G98_01079</name>
</gene>
<dbReference type="GeneID" id="36514828"/>
<dbReference type="PROSITE" id="PS51722">
    <property type="entry name" value="G_TR_2"/>
    <property type="match status" value="1"/>
</dbReference>
<comment type="caution">
    <text evidence="13">The sequence shown here is derived from an EMBL/GenBank/DDBJ whole genome shotgun (WGS) entry which is preliminary data.</text>
</comment>
<dbReference type="FunFam" id="3.40.50.300:FF:000204">
    <property type="entry name" value="Translation elongation factor Tu"/>
    <property type="match status" value="1"/>
</dbReference>
<accession>A0A2T0FES2</accession>
<evidence type="ECO:0000256" key="3">
    <source>
        <dbReference type="ARBA" id="ARBA00022490"/>
    </source>
</evidence>
<dbReference type="Gene3D" id="2.40.30.10">
    <property type="entry name" value="Translation factors"/>
    <property type="match status" value="2"/>
</dbReference>
<evidence type="ECO:0000256" key="1">
    <source>
        <dbReference type="ARBA" id="ARBA00004496"/>
    </source>
</evidence>
<dbReference type="GO" id="GO:0003924">
    <property type="term" value="F:GTPase activity"/>
    <property type="evidence" value="ECO:0007669"/>
    <property type="project" value="InterPro"/>
</dbReference>
<evidence type="ECO:0000259" key="12">
    <source>
        <dbReference type="PROSITE" id="PS51722"/>
    </source>
</evidence>
<keyword evidence="5" id="KW-0378">Hydrolase</keyword>
<dbReference type="InterPro" id="IPR009000">
    <property type="entry name" value="Transl_B-barrel_sf"/>
</dbReference>
<protein>
    <recommendedName>
        <fullName evidence="10">Elongation factor 1 alpha-like protein</fullName>
    </recommendedName>
</protein>
<dbReference type="RefSeq" id="XP_024663405.1">
    <property type="nucleotide sequence ID" value="XM_024807637.1"/>
</dbReference>
<feature type="domain" description="Tr-type G" evidence="12">
    <location>
        <begin position="292"/>
        <end position="513"/>
    </location>
</feature>
<sequence length="708" mass="76110">MHFDEDDMADYDDDYYDQLDEIFAVFGKKVKEEEAAEALEKTDYDVDAAIALIRAQQSKKATPVSGSSASLKKASSSPAASPKIGQKQPASASGGQGKLSKLQQLLQKKAQGPKEDPPDSGKIKPSAGIAALARLRSKDSSSGTSALAARLKARKTASESPPPSNSSSQAERQVVAEPTNPLPSEERSPSPIVFEKTVFDPSTSMGKPSRFGALLGASSFVAPCSNVANTVSTAPQAKSAFSELSPDEKVLAAQQNAFQPKAKPQPKEALKVVKKTKPKDELLSQLKSMKLKPHVSFVVIGHVDAGKSTLMGRLLVDSGAVSKRTIDKYERESSKIGKSSFALAWVMDATKEERERGVTVDIGEASFETENTRFTVVDAPGHRDYVPNMIAGVSQADIAVLVVDAGPNAFESGFSLDGQTKEHAILARSLGIDTLVIAVNKLDMENWDMERFEDIKIQLTEFLSRMIGYDTKKLIFVPTSGKTGDNVVKRSNTPGYTGPSLVEALESLDVRARDYSGPFRFIVSNVYQEDHQSTSTITGKVVSGAIEKSDPLLNITQGGDLPGTVKAVAAGGNQMAISGDVAELSIDWDVEYCRPGDVLSSPEAVVQPITAFDARIVLFDTKRPILTGSKLSFYMGRVNQTIKLKKIISLVGKDGRPPRHLTKRQTALVTLELTEPTVLLPYKDGKDLGRFVLRLDGFTVGGGVVEST</sequence>
<feature type="compositionally biased region" description="Low complexity" evidence="11">
    <location>
        <begin position="98"/>
        <end position="110"/>
    </location>
</feature>
<keyword evidence="3" id="KW-0963">Cytoplasm</keyword>
<dbReference type="InterPro" id="IPR009001">
    <property type="entry name" value="Transl_elong_EF1A/Init_IF2_C"/>
</dbReference>
<evidence type="ECO:0000256" key="9">
    <source>
        <dbReference type="ARBA" id="ARBA00063537"/>
    </source>
</evidence>